<evidence type="ECO:0000256" key="1">
    <source>
        <dbReference type="SAM" id="Phobius"/>
    </source>
</evidence>
<keyword evidence="1" id="KW-1133">Transmembrane helix</keyword>
<proteinExistence type="predicted"/>
<keyword evidence="1" id="KW-0812">Transmembrane</keyword>
<protein>
    <recommendedName>
        <fullName evidence="4">Zinc-finger domain-containing protein</fullName>
    </recommendedName>
</protein>
<reference evidence="2" key="1">
    <citation type="submission" date="2020-08" db="EMBL/GenBank/DDBJ databases">
        <title>Genome public.</title>
        <authorList>
            <person name="Liu C."/>
            <person name="Sun Q."/>
        </authorList>
    </citation>
    <scope>NUCLEOTIDE SEQUENCE</scope>
    <source>
        <strain evidence="2">NSJ-33</strain>
    </source>
</reference>
<name>A0A926I1R1_9FIRM</name>
<dbReference type="Proteomes" id="UP000610760">
    <property type="component" value="Unassembled WGS sequence"/>
</dbReference>
<evidence type="ECO:0000313" key="2">
    <source>
        <dbReference type="EMBL" id="MBC8558748.1"/>
    </source>
</evidence>
<evidence type="ECO:0008006" key="4">
    <source>
        <dbReference type="Google" id="ProtNLM"/>
    </source>
</evidence>
<gene>
    <name evidence="2" type="ORF">H8710_01560</name>
</gene>
<organism evidence="2 3">
    <name type="scientific">Fumia xinanensis</name>
    <dbReference type="NCBI Taxonomy" id="2763659"/>
    <lineage>
        <taxon>Bacteria</taxon>
        <taxon>Bacillati</taxon>
        <taxon>Bacillota</taxon>
        <taxon>Clostridia</taxon>
        <taxon>Eubacteriales</taxon>
        <taxon>Oscillospiraceae</taxon>
        <taxon>Fumia</taxon>
    </lineage>
</organism>
<dbReference type="AlphaFoldDB" id="A0A926I1R1"/>
<keyword evidence="1" id="KW-0472">Membrane</keyword>
<sequence>MMQKYFDTEGHITDRAFQMLVNEELDETPRYELAEHLDFCDRCVERYTDFLTDSSLMVPREEIAPGVMEKLKHRARMVILSRTARVSIAACLALIIWVGGASQLRFVQPDKGNFGPTNQKTFSLQQAFQGANEGLDQIFSSFNAFLRGDNLKEKK</sequence>
<comment type="caution">
    <text evidence="2">The sequence shown here is derived from an EMBL/GenBank/DDBJ whole genome shotgun (WGS) entry which is preliminary data.</text>
</comment>
<dbReference type="EMBL" id="JACRSV010000001">
    <property type="protein sequence ID" value="MBC8558748.1"/>
    <property type="molecule type" value="Genomic_DNA"/>
</dbReference>
<dbReference type="RefSeq" id="WP_249293633.1">
    <property type="nucleotide sequence ID" value="NZ_JACRSV010000001.1"/>
</dbReference>
<accession>A0A926I1R1</accession>
<evidence type="ECO:0000313" key="3">
    <source>
        <dbReference type="Proteomes" id="UP000610760"/>
    </source>
</evidence>
<feature type="transmembrane region" description="Helical" evidence="1">
    <location>
        <begin position="79"/>
        <end position="100"/>
    </location>
</feature>
<keyword evidence="3" id="KW-1185">Reference proteome</keyword>